<reference evidence="3 4" key="1">
    <citation type="submission" date="2023-11" db="EMBL/GenBank/DDBJ databases">
        <title>Actinomadura monticuli sp. nov., isolated from volcanic ash.</title>
        <authorList>
            <person name="Lee S.D."/>
            <person name="Yang H."/>
            <person name="Kim I.S."/>
        </authorList>
    </citation>
    <scope>NUCLEOTIDE SEQUENCE [LARGE SCALE GENOMIC DNA]</scope>
    <source>
        <strain evidence="3 4">DSM 45346</strain>
    </source>
</reference>
<evidence type="ECO:0000313" key="4">
    <source>
        <dbReference type="Proteomes" id="UP001569904"/>
    </source>
</evidence>
<comment type="caution">
    <text evidence="3">The sequence shown here is derived from an EMBL/GenBank/DDBJ whole genome shotgun (WGS) entry which is preliminary data.</text>
</comment>
<dbReference type="SUPFAM" id="SSF55874">
    <property type="entry name" value="ATPase domain of HSP90 chaperone/DNA topoisomerase II/histidine kinase"/>
    <property type="match status" value="1"/>
</dbReference>
<keyword evidence="1" id="KW-0808">Transferase</keyword>
<dbReference type="InterPro" id="IPR036890">
    <property type="entry name" value="HATPase_C_sf"/>
</dbReference>
<dbReference type="GO" id="GO:0005524">
    <property type="term" value="F:ATP binding"/>
    <property type="evidence" value="ECO:0007669"/>
    <property type="project" value="UniProtKB-KW"/>
</dbReference>
<evidence type="ECO:0000256" key="1">
    <source>
        <dbReference type="ARBA" id="ARBA00022527"/>
    </source>
</evidence>
<dbReference type="PANTHER" id="PTHR35526">
    <property type="entry name" value="ANTI-SIGMA-F FACTOR RSBW-RELATED"/>
    <property type="match status" value="1"/>
</dbReference>
<dbReference type="Proteomes" id="UP001569904">
    <property type="component" value="Unassembled WGS sequence"/>
</dbReference>
<dbReference type="PANTHER" id="PTHR35526:SF3">
    <property type="entry name" value="ANTI-SIGMA-F FACTOR RSBW"/>
    <property type="match status" value="1"/>
</dbReference>
<accession>A0ABV4QWD7</accession>
<protein>
    <submittedName>
        <fullName evidence="3">ATP-binding protein</fullName>
    </submittedName>
</protein>
<evidence type="ECO:0000313" key="3">
    <source>
        <dbReference type="EMBL" id="MFA1554302.1"/>
    </source>
</evidence>
<proteinExistence type="predicted"/>
<dbReference type="InterPro" id="IPR003594">
    <property type="entry name" value="HATPase_dom"/>
</dbReference>
<evidence type="ECO:0000259" key="2">
    <source>
        <dbReference type="Pfam" id="PF13581"/>
    </source>
</evidence>
<dbReference type="EMBL" id="JAXCEH010000005">
    <property type="protein sequence ID" value="MFA1554302.1"/>
    <property type="molecule type" value="Genomic_DNA"/>
</dbReference>
<dbReference type="Gene3D" id="3.30.565.10">
    <property type="entry name" value="Histidine kinase-like ATPase, C-terminal domain"/>
    <property type="match status" value="1"/>
</dbReference>
<dbReference type="InterPro" id="IPR050267">
    <property type="entry name" value="Anti-sigma-factor_SerPK"/>
</dbReference>
<keyword evidence="3" id="KW-0547">Nucleotide-binding</keyword>
<feature type="domain" description="Histidine kinase/HSP90-like ATPase" evidence="2">
    <location>
        <begin position="6"/>
        <end position="105"/>
    </location>
</feature>
<dbReference type="CDD" id="cd16936">
    <property type="entry name" value="HATPase_RsbW-like"/>
    <property type="match status" value="1"/>
</dbReference>
<keyword evidence="4" id="KW-1185">Reference proteome</keyword>
<gene>
    <name evidence="3" type="ORF">SM436_11450</name>
</gene>
<sequence>MQAPGAARRFIGEWFQDRGIADAYIAQLIVSELVTNALLHGQAPIVVRVVVDESDGLPVLEVADGGDGLPRVQPESDTAINGRGLRMVSALAAEWGTRPLVEGGKVTWAKCAL</sequence>
<keyword evidence="3" id="KW-0067">ATP-binding</keyword>
<dbReference type="Pfam" id="PF13581">
    <property type="entry name" value="HATPase_c_2"/>
    <property type="match status" value="1"/>
</dbReference>
<keyword evidence="1" id="KW-0418">Kinase</keyword>
<name>A0ABV4QWD7_9ACTN</name>
<dbReference type="RefSeq" id="WP_371940693.1">
    <property type="nucleotide sequence ID" value="NZ_JAXCEH010000005.1"/>
</dbReference>
<keyword evidence="1" id="KW-0723">Serine/threonine-protein kinase</keyword>
<organism evidence="3 4">
    <name type="scientific">Actinomadura chokoriensis</name>
    <dbReference type="NCBI Taxonomy" id="454156"/>
    <lineage>
        <taxon>Bacteria</taxon>
        <taxon>Bacillati</taxon>
        <taxon>Actinomycetota</taxon>
        <taxon>Actinomycetes</taxon>
        <taxon>Streptosporangiales</taxon>
        <taxon>Thermomonosporaceae</taxon>
        <taxon>Actinomadura</taxon>
    </lineage>
</organism>